<keyword evidence="5" id="KW-1185">Reference proteome</keyword>
<evidence type="ECO:0000259" key="3">
    <source>
        <dbReference type="Pfam" id="PF26602"/>
    </source>
</evidence>
<feature type="domain" description="Transcription regulator HVO-2718-like helix-turn-helix" evidence="2">
    <location>
        <begin position="94"/>
        <end position="165"/>
    </location>
</feature>
<dbReference type="Proteomes" id="UP001596312">
    <property type="component" value="Unassembled WGS sequence"/>
</dbReference>
<feature type="compositionally biased region" description="Basic and acidic residues" evidence="1">
    <location>
        <begin position="46"/>
        <end position="88"/>
    </location>
</feature>
<feature type="region of interest" description="Disordered" evidence="1">
    <location>
        <begin position="1"/>
        <end position="23"/>
    </location>
</feature>
<evidence type="ECO:0000259" key="2">
    <source>
        <dbReference type="Pfam" id="PF24250"/>
    </source>
</evidence>
<dbReference type="CDD" id="cd00093">
    <property type="entry name" value="HTH_XRE"/>
    <property type="match status" value="1"/>
</dbReference>
<gene>
    <name evidence="4" type="ORF">ACFQGH_02805</name>
</gene>
<dbReference type="EMBL" id="JBHSXQ010000001">
    <property type="protein sequence ID" value="MFC6904127.1"/>
    <property type="molecule type" value="Genomic_DNA"/>
</dbReference>
<dbReference type="InterPro" id="IPR001387">
    <property type="entry name" value="Cro/C1-type_HTH"/>
</dbReference>
<feature type="domain" description="MJ0586 N-terminal zinc binding" evidence="3">
    <location>
        <begin position="16"/>
        <end position="49"/>
    </location>
</feature>
<sequence>MAKYSTGGSSGGGESDSCELCGASSGSLQTASIAGATLQVCSACAPHDDAPKKRDEGGSDDRERKQRAARKIAEMRDAQGGDSSHWEQEGTSYDDDPLPYLVSGYDDRLEAARQDAGLQINELAETLGVPEEQVMAVEQGRAARAGVGGSLIADLESELDVELAE</sequence>
<dbReference type="InterPro" id="IPR010982">
    <property type="entry name" value="Lambda_DNA-bd_dom_sf"/>
</dbReference>
<protein>
    <submittedName>
        <fullName evidence="4">Multiprotein-bridging factor 1 family protein</fullName>
    </submittedName>
</protein>
<dbReference type="Pfam" id="PF26602">
    <property type="entry name" value="HVO_2718_N"/>
    <property type="match status" value="1"/>
</dbReference>
<evidence type="ECO:0000313" key="4">
    <source>
        <dbReference type="EMBL" id="MFC6904127.1"/>
    </source>
</evidence>
<dbReference type="InterPro" id="IPR057937">
    <property type="entry name" value="HVO_2718-like_HTH"/>
</dbReference>
<evidence type="ECO:0000313" key="5">
    <source>
        <dbReference type="Proteomes" id="UP001596312"/>
    </source>
</evidence>
<dbReference type="AlphaFoldDB" id="A0ABD5UYC6"/>
<dbReference type="InterPro" id="IPR058562">
    <property type="entry name" value="MJ0586_N"/>
</dbReference>
<dbReference type="Gene3D" id="1.10.260.40">
    <property type="entry name" value="lambda repressor-like DNA-binding domains"/>
    <property type="match status" value="1"/>
</dbReference>
<dbReference type="Pfam" id="PF24250">
    <property type="entry name" value="HVO_2718"/>
    <property type="match status" value="1"/>
</dbReference>
<evidence type="ECO:0000256" key="1">
    <source>
        <dbReference type="SAM" id="MobiDB-lite"/>
    </source>
</evidence>
<comment type="caution">
    <text evidence="4">The sequence shown here is derived from an EMBL/GenBank/DDBJ whole genome shotgun (WGS) entry which is preliminary data.</text>
</comment>
<name>A0ABD5UYC6_9EURY</name>
<dbReference type="SUPFAM" id="SSF47413">
    <property type="entry name" value="lambda repressor-like DNA-binding domains"/>
    <property type="match status" value="1"/>
</dbReference>
<organism evidence="4 5">
    <name type="scientific">Halalkalicoccus tibetensis</name>
    <dbReference type="NCBI Taxonomy" id="175632"/>
    <lineage>
        <taxon>Archaea</taxon>
        <taxon>Methanobacteriati</taxon>
        <taxon>Methanobacteriota</taxon>
        <taxon>Stenosarchaea group</taxon>
        <taxon>Halobacteria</taxon>
        <taxon>Halobacteriales</taxon>
        <taxon>Halococcaceae</taxon>
        <taxon>Halalkalicoccus</taxon>
    </lineage>
</organism>
<proteinExistence type="predicted"/>
<feature type="region of interest" description="Disordered" evidence="1">
    <location>
        <begin position="44"/>
        <end position="99"/>
    </location>
</feature>
<accession>A0ABD5UYC6</accession>
<reference evidence="4 5" key="1">
    <citation type="journal article" date="2019" name="Int. J. Syst. Evol. Microbiol.">
        <title>The Global Catalogue of Microorganisms (GCM) 10K type strain sequencing project: providing services to taxonomists for standard genome sequencing and annotation.</title>
        <authorList>
            <consortium name="The Broad Institute Genomics Platform"/>
            <consortium name="The Broad Institute Genome Sequencing Center for Infectious Disease"/>
            <person name="Wu L."/>
            <person name="Ma J."/>
        </authorList>
    </citation>
    <scope>NUCLEOTIDE SEQUENCE [LARGE SCALE GENOMIC DNA]</scope>
    <source>
        <strain evidence="4 5">CGMCC 1.3240</strain>
    </source>
</reference>
<dbReference type="RefSeq" id="WP_340602638.1">
    <property type="nucleotide sequence ID" value="NZ_JBBMXV010000001.1"/>
</dbReference>